<gene>
    <name evidence="5" type="ORF">TrLO_g4595</name>
</gene>
<dbReference type="GO" id="GO:0003723">
    <property type="term" value="F:RNA binding"/>
    <property type="evidence" value="ECO:0007669"/>
    <property type="project" value="UniProtKB-UniRule"/>
</dbReference>
<feature type="region of interest" description="Disordered" evidence="3">
    <location>
        <begin position="519"/>
        <end position="554"/>
    </location>
</feature>
<dbReference type="InterPro" id="IPR035979">
    <property type="entry name" value="RBD_domain_sf"/>
</dbReference>
<organism evidence="5 6">
    <name type="scientific">Triparma laevis f. longispina</name>
    <dbReference type="NCBI Taxonomy" id="1714387"/>
    <lineage>
        <taxon>Eukaryota</taxon>
        <taxon>Sar</taxon>
        <taxon>Stramenopiles</taxon>
        <taxon>Ochrophyta</taxon>
        <taxon>Bolidophyceae</taxon>
        <taxon>Parmales</taxon>
        <taxon>Triparmaceae</taxon>
        <taxon>Triparma</taxon>
    </lineage>
</organism>
<dbReference type="Proteomes" id="UP001165122">
    <property type="component" value="Unassembled WGS sequence"/>
</dbReference>
<dbReference type="OrthoDB" id="198184at2759"/>
<proteinExistence type="predicted"/>
<dbReference type="InterPro" id="IPR000504">
    <property type="entry name" value="RRM_dom"/>
</dbReference>
<dbReference type="InterPro" id="IPR011990">
    <property type="entry name" value="TPR-like_helical_dom_sf"/>
</dbReference>
<evidence type="ECO:0000259" key="4">
    <source>
        <dbReference type="PROSITE" id="PS50102"/>
    </source>
</evidence>
<dbReference type="Gene3D" id="1.25.40.10">
    <property type="entry name" value="Tetratricopeptide repeat domain"/>
    <property type="match status" value="1"/>
</dbReference>
<evidence type="ECO:0000256" key="3">
    <source>
        <dbReference type="SAM" id="MobiDB-lite"/>
    </source>
</evidence>
<dbReference type="EMBL" id="BRXW01000344">
    <property type="protein sequence ID" value="GMI18728.1"/>
    <property type="molecule type" value="Genomic_DNA"/>
</dbReference>
<dbReference type="InterPro" id="IPR012677">
    <property type="entry name" value="Nucleotide-bd_a/b_plait_sf"/>
</dbReference>
<keyword evidence="6" id="KW-1185">Reference proteome</keyword>
<reference evidence="6" key="1">
    <citation type="journal article" date="2023" name="Commun. Biol.">
        <title>Genome analysis of Parmales, the sister group of diatoms, reveals the evolutionary specialization of diatoms from phago-mixotrophs to photoautotrophs.</title>
        <authorList>
            <person name="Ban H."/>
            <person name="Sato S."/>
            <person name="Yoshikawa S."/>
            <person name="Yamada K."/>
            <person name="Nakamura Y."/>
            <person name="Ichinomiya M."/>
            <person name="Sato N."/>
            <person name="Blanc-Mathieu R."/>
            <person name="Endo H."/>
            <person name="Kuwata A."/>
            <person name="Ogata H."/>
        </authorList>
    </citation>
    <scope>NUCLEOTIDE SEQUENCE [LARGE SCALE GENOMIC DNA]</scope>
    <source>
        <strain evidence="6">NIES 3700</strain>
    </source>
</reference>
<dbReference type="SMART" id="SM00360">
    <property type="entry name" value="RRM"/>
    <property type="match status" value="1"/>
</dbReference>
<dbReference type="AlphaFoldDB" id="A0A9W7FVL0"/>
<feature type="compositionally biased region" description="Basic and acidic residues" evidence="3">
    <location>
        <begin position="905"/>
        <end position="923"/>
    </location>
</feature>
<feature type="region of interest" description="Disordered" evidence="3">
    <location>
        <begin position="895"/>
        <end position="982"/>
    </location>
</feature>
<dbReference type="PROSITE" id="PS50102">
    <property type="entry name" value="RRM"/>
    <property type="match status" value="1"/>
</dbReference>
<evidence type="ECO:0000256" key="2">
    <source>
        <dbReference type="PROSITE-ProRule" id="PRU00176"/>
    </source>
</evidence>
<name>A0A9W7FVL0_9STRA</name>
<dbReference type="PANTHER" id="PTHR23236">
    <property type="entry name" value="EUKARYOTIC TRANSLATION INITIATION FACTOR 4B/4H"/>
    <property type="match status" value="1"/>
</dbReference>
<evidence type="ECO:0000256" key="1">
    <source>
        <dbReference type="ARBA" id="ARBA00022884"/>
    </source>
</evidence>
<dbReference type="Pfam" id="PF00076">
    <property type="entry name" value="RRM_1"/>
    <property type="match status" value="1"/>
</dbReference>
<dbReference type="PANTHER" id="PTHR23236:SF11">
    <property type="entry name" value="EUKARYOTIC TRANSLATION INITIATION FACTOR 4H"/>
    <property type="match status" value="1"/>
</dbReference>
<evidence type="ECO:0000313" key="5">
    <source>
        <dbReference type="EMBL" id="GMI18728.1"/>
    </source>
</evidence>
<feature type="region of interest" description="Disordered" evidence="3">
    <location>
        <begin position="1"/>
        <end position="25"/>
    </location>
</feature>
<feature type="region of interest" description="Disordered" evidence="3">
    <location>
        <begin position="753"/>
        <end position="780"/>
    </location>
</feature>
<feature type="compositionally biased region" description="Basic and acidic residues" evidence="3">
    <location>
        <begin position="753"/>
        <end position="763"/>
    </location>
</feature>
<accession>A0A9W7FVL0</accession>
<sequence length="982" mass="106870">MPPRKNTKTGGNKNAGKQKDDGPPYDYVKSLQTYFSCRSNAFPSTAPQIPSIAISSGSDKIDPVDKALLCSGLEALGQMTRCKPDCEGGGVLPPLVSILATVDQQAISPPETPDDSFAQSTLKVYPGSLFLHTEAALALELPSPEDKSSIASSLQLIQEGVGDCAPIDRLSCLARAYVTTFKGLNLNISSPLPPLWLAYADSSASEGTLSARWESVTAVQNLNRSLRLALIETHKTLQDDLLKSKISQVYAHVAASMLPIPDYTNYHFGTYFSSVKSRVHGLKKELEEEAFDSEAVKPLIATADNILSTSPAPLDDLTIQFHKSLHATCEQLQSKLSDIGMSAYYSVSDVPPLESVLAGGFQSGCGSPTLLPTLSWSANSRKNAEKKSDSNSKALSFVPLYERYISEAPTVGEVWADYVRCLVEAELSAGDGFCLSLARDVVNRAIKNVPWSLELHKLRAALVASVKPEKVTDELRERVLKQVRKAVDKSCKNKFLGYPGKMAVWVGGAAEVRRLLITLKGGNTPPTNPKQSEDDMDENDDDDDDEEDGDEKEDLIDDLISDLREFYDAADEWSNKNKRGKKFKEARVLRSRAVTEALVICDDEKETNPVEPVDGGEDGAEGEELSEAERCWEKLVNVDASNYDSWEQYINYMLNKKKVAGFNAVAQLYRKAFNGILGREGDFKRDIESAKRMGQKFVAFEEDFHDLVWALRAKHLVNSKLQKAIELKEAEDAAKMPKVVAAPVVVKAAAKPIEKGKETESPQKRKRDKDENEAEAATAKKAKSGKFVMVGDLKWPAHPTTVHVSNLHLNAEDLDVAELFRKCGDLIHVRVLREKEFVNNKKVATKSKGRALVQFLREESVEEALKFDDAVGILDKIIRVERSRMAAVEPVAGAVKGKKGGKGKGGGDRGGVKGKGGGERGGEEGGGAKPAAAAAAVPKKPTTMFKPRSTQQKQKPKPPKLGKGGGASGPPKSNSDFLNMLG</sequence>
<feature type="compositionally biased region" description="Acidic residues" evidence="3">
    <location>
        <begin position="534"/>
        <end position="554"/>
    </location>
</feature>
<evidence type="ECO:0000313" key="6">
    <source>
        <dbReference type="Proteomes" id="UP001165122"/>
    </source>
</evidence>
<comment type="caution">
    <text evidence="5">The sequence shown here is derived from an EMBL/GenBank/DDBJ whole genome shotgun (WGS) entry which is preliminary data.</text>
</comment>
<protein>
    <recommendedName>
        <fullName evidence="4">RRM domain-containing protein</fullName>
    </recommendedName>
</protein>
<keyword evidence="1 2" id="KW-0694">RNA-binding</keyword>
<dbReference type="Gene3D" id="3.30.70.330">
    <property type="match status" value="1"/>
</dbReference>
<feature type="compositionally biased region" description="Low complexity" evidence="3">
    <location>
        <begin position="929"/>
        <end position="953"/>
    </location>
</feature>
<dbReference type="SUPFAM" id="SSF54928">
    <property type="entry name" value="RNA-binding domain, RBD"/>
    <property type="match status" value="1"/>
</dbReference>
<feature type="domain" description="RRM" evidence="4">
    <location>
        <begin position="800"/>
        <end position="885"/>
    </location>
</feature>